<feature type="domain" description="SH3b" evidence="2">
    <location>
        <begin position="248"/>
        <end position="314"/>
    </location>
</feature>
<organism evidence="3 4">
    <name type="scientific">Lutimaribacter marinistellae</name>
    <dbReference type="NCBI Taxonomy" id="1820329"/>
    <lineage>
        <taxon>Bacteria</taxon>
        <taxon>Pseudomonadati</taxon>
        <taxon>Pseudomonadota</taxon>
        <taxon>Alphaproteobacteria</taxon>
        <taxon>Rhodobacterales</taxon>
        <taxon>Roseobacteraceae</taxon>
        <taxon>Lutimaribacter</taxon>
    </lineage>
</organism>
<dbReference type="EMBL" id="JBHRXI010000040">
    <property type="protein sequence ID" value="MFC3616099.1"/>
    <property type="molecule type" value="Genomic_DNA"/>
</dbReference>
<dbReference type="PANTHER" id="PTHR34408">
    <property type="entry name" value="FAMILY PROTEIN, PUTATIVE-RELATED"/>
    <property type="match status" value="1"/>
</dbReference>
<accession>A0ABV7TMT6</accession>
<keyword evidence="4" id="KW-1185">Reference proteome</keyword>
<proteinExistence type="predicted"/>
<dbReference type="Gene3D" id="2.60.120.380">
    <property type="match status" value="1"/>
</dbReference>
<feature type="chain" id="PRO_5045848788" evidence="1">
    <location>
        <begin position="22"/>
        <end position="467"/>
    </location>
</feature>
<sequence>MKTLRPIILLLALALPITAQAQLRTEDVRFASGTSGTTIQSRIVGNEEVRYQLAANAGQEMQVDLAASNSSAYFNVFAPGDIPGQSTAMFIGPISGTSYAGTLPESGTYTIQVFLNRNAARRGESADYRLSIGIDGGAIVPPDFADSLTGGPNWWAVTGVSSDGRLNVRAGPSTGNRVVATVPNGFVLRNLGCVISSGRWCNVEAPDRRLSGWVAGRFLQESVGPSEPPAQPAPDFADGLSGGPDWFAVTGVSSGDTLNVRSGPSTQNRVVARMPNGFTLRNLGCVQRSQRWCQVEAPDGRFAGWVAGRFLREGTAPSGPAIAIPTDQRGPRPGVPEIVQRASGELEVHWVGGCTLLYSPSGRQIATGSVCTSDQRARSEDAVARLRREQGTSTSSAGGIPTPVGGMQAYCLGAAAGHFNTAVPLLETDRPLNIGARYVVTGRFRDQPTRAFRCQFDRSGVFEGVFQ</sequence>
<evidence type="ECO:0000313" key="3">
    <source>
        <dbReference type="EMBL" id="MFC3616099.1"/>
    </source>
</evidence>
<dbReference type="Pfam" id="PF08239">
    <property type="entry name" value="SH3_3"/>
    <property type="match status" value="2"/>
</dbReference>
<feature type="domain" description="SH3b" evidence="2">
    <location>
        <begin position="156"/>
        <end position="222"/>
    </location>
</feature>
<evidence type="ECO:0000313" key="4">
    <source>
        <dbReference type="Proteomes" id="UP001595629"/>
    </source>
</evidence>
<evidence type="ECO:0000256" key="1">
    <source>
        <dbReference type="SAM" id="SignalP"/>
    </source>
</evidence>
<feature type="signal peptide" evidence="1">
    <location>
        <begin position="1"/>
        <end position="21"/>
    </location>
</feature>
<reference evidence="4" key="1">
    <citation type="journal article" date="2019" name="Int. J. Syst. Evol. Microbiol.">
        <title>The Global Catalogue of Microorganisms (GCM) 10K type strain sequencing project: providing services to taxonomists for standard genome sequencing and annotation.</title>
        <authorList>
            <consortium name="The Broad Institute Genomics Platform"/>
            <consortium name="The Broad Institute Genome Sequencing Center for Infectious Disease"/>
            <person name="Wu L."/>
            <person name="Ma J."/>
        </authorList>
    </citation>
    <scope>NUCLEOTIDE SEQUENCE [LARGE SCALE GENOMIC DNA]</scope>
    <source>
        <strain evidence="4">KCTC 42911</strain>
    </source>
</reference>
<dbReference type="InterPro" id="IPR003646">
    <property type="entry name" value="SH3-like_bac-type"/>
</dbReference>
<gene>
    <name evidence="3" type="ORF">ACFORG_20330</name>
</gene>
<dbReference type="Proteomes" id="UP001595629">
    <property type="component" value="Unassembled WGS sequence"/>
</dbReference>
<protein>
    <submittedName>
        <fullName evidence="3">SH3 domain-containing protein</fullName>
    </submittedName>
</protein>
<dbReference type="PANTHER" id="PTHR34408:SF1">
    <property type="entry name" value="GLYCOSYL HYDROLASE FAMILY 19 DOMAIN-CONTAINING PROTEIN HI_1415"/>
    <property type="match status" value="1"/>
</dbReference>
<evidence type="ECO:0000259" key="2">
    <source>
        <dbReference type="SMART" id="SM00287"/>
    </source>
</evidence>
<dbReference type="InterPro" id="IPR052354">
    <property type="entry name" value="Cell_Wall_Dynamics_Protein"/>
</dbReference>
<dbReference type="SMART" id="SM00287">
    <property type="entry name" value="SH3b"/>
    <property type="match status" value="2"/>
</dbReference>
<keyword evidence="1" id="KW-0732">Signal</keyword>
<name>A0ABV7TMT6_9RHOB</name>
<dbReference type="RefSeq" id="WP_386737401.1">
    <property type="nucleotide sequence ID" value="NZ_JBHRXI010000040.1"/>
</dbReference>
<comment type="caution">
    <text evidence="3">The sequence shown here is derived from an EMBL/GenBank/DDBJ whole genome shotgun (WGS) entry which is preliminary data.</text>
</comment>
<dbReference type="Gene3D" id="2.30.30.40">
    <property type="entry name" value="SH3 Domains"/>
    <property type="match status" value="2"/>
</dbReference>